<gene>
    <name evidence="8" type="ORF">NIES2119_09465</name>
</gene>
<dbReference type="InterPro" id="IPR036188">
    <property type="entry name" value="FAD/NAD-bd_sf"/>
</dbReference>
<evidence type="ECO:0000256" key="3">
    <source>
        <dbReference type="ARBA" id="ARBA00022719"/>
    </source>
</evidence>
<dbReference type="STRING" id="454136.NIES2119_09465"/>
<keyword evidence="5" id="KW-0809">Transit peptide</keyword>
<dbReference type="GO" id="GO:0070224">
    <property type="term" value="F:sulfide:quinone oxidoreductase activity"/>
    <property type="evidence" value="ECO:0007669"/>
    <property type="project" value="TreeGrafter"/>
</dbReference>
<comment type="caution">
    <text evidence="8">The sequence shown here is derived from an EMBL/GenBank/DDBJ whole genome shotgun (WGS) entry which is preliminary data.</text>
</comment>
<dbReference type="PANTHER" id="PTHR10632">
    <property type="entry name" value="SULFIDE:QUINONE OXIDOREDUCTASE"/>
    <property type="match status" value="1"/>
</dbReference>
<evidence type="ECO:0000256" key="2">
    <source>
        <dbReference type="ARBA" id="ARBA00022630"/>
    </source>
</evidence>
<evidence type="ECO:0000256" key="1">
    <source>
        <dbReference type="ARBA" id="ARBA00001974"/>
    </source>
</evidence>
<dbReference type="FunFam" id="3.50.50.60:FF:000034">
    <property type="entry name" value="sulfide:quinone oxidoreductase, mitochondrial"/>
    <property type="match status" value="1"/>
</dbReference>
<dbReference type="GO" id="GO:0071949">
    <property type="term" value="F:FAD binding"/>
    <property type="evidence" value="ECO:0007669"/>
    <property type="project" value="TreeGrafter"/>
</dbReference>
<feature type="domain" description="FAD/NAD(P)-binding" evidence="7">
    <location>
        <begin position="26"/>
        <end position="145"/>
    </location>
</feature>
<comment type="cofactor">
    <cofactor evidence="1">
        <name>FAD</name>
        <dbReference type="ChEBI" id="CHEBI:57692"/>
    </cofactor>
</comment>
<evidence type="ECO:0000256" key="6">
    <source>
        <dbReference type="ARBA" id="ARBA00023002"/>
    </source>
</evidence>
<dbReference type="GO" id="GO:0070221">
    <property type="term" value="P:sulfide oxidation, using sulfide:quinone oxidoreductase"/>
    <property type="evidence" value="ECO:0007669"/>
    <property type="project" value="TreeGrafter"/>
</dbReference>
<keyword evidence="2" id="KW-0285">Flavoprotein</keyword>
<dbReference type="InterPro" id="IPR023753">
    <property type="entry name" value="FAD/NAD-binding_dom"/>
</dbReference>
<keyword evidence="4" id="KW-0274">FAD</keyword>
<keyword evidence="6" id="KW-0560">Oxidoreductase</keyword>
<evidence type="ECO:0000256" key="5">
    <source>
        <dbReference type="ARBA" id="ARBA00022946"/>
    </source>
</evidence>
<dbReference type="InterPro" id="IPR015904">
    <property type="entry name" value="Sulphide_quinone_reductase"/>
</dbReference>
<dbReference type="GO" id="GO:0048038">
    <property type="term" value="F:quinone binding"/>
    <property type="evidence" value="ECO:0007669"/>
    <property type="project" value="UniProtKB-KW"/>
</dbReference>
<evidence type="ECO:0000313" key="8">
    <source>
        <dbReference type="EMBL" id="OKH38805.1"/>
    </source>
</evidence>
<dbReference type="EMBL" id="MRCE01000007">
    <property type="protein sequence ID" value="OKH38805.1"/>
    <property type="molecule type" value="Genomic_DNA"/>
</dbReference>
<accession>A0A1U7INE5</accession>
<proteinExistence type="predicted"/>
<dbReference type="SUPFAM" id="SSF51905">
    <property type="entry name" value="FAD/NAD(P)-binding domain"/>
    <property type="match status" value="2"/>
</dbReference>
<evidence type="ECO:0000313" key="9">
    <source>
        <dbReference type="Proteomes" id="UP000185860"/>
    </source>
</evidence>
<dbReference type="AlphaFoldDB" id="A0A1U7INE5"/>
<evidence type="ECO:0000259" key="7">
    <source>
        <dbReference type="Pfam" id="PF07992"/>
    </source>
</evidence>
<evidence type="ECO:0000256" key="4">
    <source>
        <dbReference type="ARBA" id="ARBA00022827"/>
    </source>
</evidence>
<dbReference type="RefSeq" id="WP_073593217.1">
    <property type="nucleotide sequence ID" value="NZ_MRCE01000007.1"/>
</dbReference>
<keyword evidence="3" id="KW-0874">Quinone</keyword>
<organism evidence="8 9">
    <name type="scientific">[Phormidium ambiguum] IAM M-71</name>
    <dbReference type="NCBI Taxonomy" id="454136"/>
    <lineage>
        <taxon>Bacteria</taxon>
        <taxon>Bacillati</taxon>
        <taxon>Cyanobacteriota</taxon>
        <taxon>Cyanophyceae</taxon>
        <taxon>Oscillatoriophycideae</taxon>
        <taxon>Aerosakkonematales</taxon>
        <taxon>Aerosakkonemataceae</taxon>
        <taxon>Floridanema</taxon>
    </lineage>
</organism>
<dbReference type="PANTHER" id="PTHR10632:SF2">
    <property type="entry name" value="SULFIDE:QUINONE OXIDOREDUCTASE, MITOCHONDRIAL"/>
    <property type="match status" value="1"/>
</dbReference>
<name>A0A1U7INE5_9CYAN</name>
<reference evidence="8 9" key="1">
    <citation type="submission" date="2016-11" db="EMBL/GenBank/DDBJ databases">
        <title>Draft Genome Sequences of Nine Cyanobacterial Strains from Diverse Habitats.</title>
        <authorList>
            <person name="Zhu T."/>
            <person name="Hou S."/>
            <person name="Lu X."/>
            <person name="Hess W.R."/>
        </authorList>
    </citation>
    <scope>NUCLEOTIDE SEQUENCE [LARGE SCALE GENOMIC DNA]</scope>
    <source>
        <strain evidence="8 9">IAM M-71</strain>
    </source>
</reference>
<dbReference type="OrthoDB" id="9805710at2"/>
<dbReference type="Proteomes" id="UP000185860">
    <property type="component" value="Unassembled WGS sequence"/>
</dbReference>
<protein>
    <submittedName>
        <fullName evidence="8">Pyridine nucleotide-disulfide oxidoreductase</fullName>
    </submittedName>
</protein>
<dbReference type="Gene3D" id="3.50.50.60">
    <property type="entry name" value="FAD/NAD(P)-binding domain"/>
    <property type="match status" value="2"/>
</dbReference>
<sequence length="437" mass="49617">MVTLPEKQSQFITSESQISGKKIHHQIVIIGGGAAGVTSASLLLIQNPSLDIAIIEPAEKHYYQPGWTMVGGGVFQLQDTVRNEQDLIPQDVKWIKDYAVKLDPDNNRVLTKEGLQVEYDYLIVCPGIQINWHLIKGLKEAIGKNGVTSNYSSIYAPYTWELIKNFQGGNAIFTYPNTPIKCGGAPQKIMYMADDMFRKSGVRERTNVIYCTTTTKMFFVPEYSDVLDGVVAKRNIQVKFRCNLKEIKADSKEAIFDLTKDDETVEEITLKYDMIHVAPPQSAPDFIKESPLAIPNNPFGWVDVNKDTLQHNRYSNVFALGDASSLPTSKTAAAIRRQAPVLVENLLALITSQPLNNRYNGYTCCPLITGYNKLVMAEFDGYTFTPMSSFPFNPAKERWSMWVMKKNILPWVYWNRMLKGQQFEGDYIKFMQWKKQK</sequence>
<dbReference type="Pfam" id="PF07992">
    <property type="entry name" value="Pyr_redox_2"/>
    <property type="match status" value="1"/>
</dbReference>